<evidence type="ECO:0000256" key="5">
    <source>
        <dbReference type="ARBA" id="ARBA00022908"/>
    </source>
</evidence>
<evidence type="ECO:0000259" key="12">
    <source>
        <dbReference type="PROSITE" id="PS51900"/>
    </source>
</evidence>
<keyword evidence="3 9" id="KW-0132">Cell division</keyword>
<evidence type="ECO:0000259" key="11">
    <source>
        <dbReference type="PROSITE" id="PS51898"/>
    </source>
</evidence>
<comment type="subunit">
    <text evidence="9">Forms a cyclic heterotetrameric complex composed of two molecules of XerC and two molecules of XerD.</text>
</comment>
<evidence type="ECO:0000256" key="6">
    <source>
        <dbReference type="ARBA" id="ARBA00023125"/>
    </source>
</evidence>
<evidence type="ECO:0000256" key="9">
    <source>
        <dbReference type="HAMAP-Rule" id="MF_01808"/>
    </source>
</evidence>
<dbReference type="GO" id="GO:0006313">
    <property type="term" value="P:DNA transposition"/>
    <property type="evidence" value="ECO:0007669"/>
    <property type="project" value="UniProtKB-UniRule"/>
</dbReference>
<dbReference type="AlphaFoldDB" id="A0A3M0CLI1"/>
<evidence type="ECO:0000256" key="8">
    <source>
        <dbReference type="ARBA" id="ARBA00023306"/>
    </source>
</evidence>
<feature type="active site" evidence="9">
    <location>
        <position position="305"/>
    </location>
</feature>
<dbReference type="SUPFAM" id="SSF56349">
    <property type="entry name" value="DNA breaking-rejoining enzymes"/>
    <property type="match status" value="1"/>
</dbReference>
<feature type="domain" description="Tyr recombinase" evidence="11">
    <location>
        <begin position="168"/>
        <end position="350"/>
    </location>
</feature>
<dbReference type="Proteomes" id="UP000271227">
    <property type="component" value="Unassembled WGS sequence"/>
</dbReference>
<organism evidence="13 14">
    <name type="scientific">Eilatimonas milleporae</name>
    <dbReference type="NCBI Taxonomy" id="911205"/>
    <lineage>
        <taxon>Bacteria</taxon>
        <taxon>Pseudomonadati</taxon>
        <taxon>Pseudomonadota</taxon>
        <taxon>Alphaproteobacteria</taxon>
        <taxon>Kordiimonadales</taxon>
        <taxon>Kordiimonadaceae</taxon>
        <taxon>Eilatimonas</taxon>
    </lineage>
</organism>
<dbReference type="PROSITE" id="PS51900">
    <property type="entry name" value="CB"/>
    <property type="match status" value="1"/>
</dbReference>
<dbReference type="GO" id="GO:0007059">
    <property type="term" value="P:chromosome segregation"/>
    <property type="evidence" value="ECO:0007669"/>
    <property type="project" value="UniProtKB-UniRule"/>
</dbReference>
<dbReference type="PANTHER" id="PTHR30349">
    <property type="entry name" value="PHAGE INTEGRASE-RELATED"/>
    <property type="match status" value="1"/>
</dbReference>
<evidence type="ECO:0000256" key="3">
    <source>
        <dbReference type="ARBA" id="ARBA00022618"/>
    </source>
</evidence>
<comment type="subcellular location">
    <subcellularLocation>
        <location evidence="1 9">Cytoplasm</location>
    </subcellularLocation>
</comment>
<feature type="active site" evidence="9">
    <location>
        <position position="302"/>
    </location>
</feature>
<dbReference type="RefSeq" id="WP_281270009.1">
    <property type="nucleotide sequence ID" value="NZ_REFR01000011.1"/>
</dbReference>
<keyword evidence="5 9" id="KW-0229">DNA integration</keyword>
<dbReference type="GO" id="GO:0051301">
    <property type="term" value="P:cell division"/>
    <property type="evidence" value="ECO:0007669"/>
    <property type="project" value="UniProtKB-KW"/>
</dbReference>
<evidence type="ECO:0000256" key="4">
    <source>
        <dbReference type="ARBA" id="ARBA00022829"/>
    </source>
</evidence>
<dbReference type="InParanoid" id="A0A3M0CLI1"/>
<dbReference type="InterPro" id="IPR011010">
    <property type="entry name" value="DNA_brk_join_enz"/>
</dbReference>
<evidence type="ECO:0000313" key="13">
    <source>
        <dbReference type="EMBL" id="RMB07806.1"/>
    </source>
</evidence>
<feature type="active site" evidence="9">
    <location>
        <position position="211"/>
    </location>
</feature>
<dbReference type="InterPro" id="IPR002104">
    <property type="entry name" value="Integrase_catalytic"/>
</dbReference>
<reference evidence="13 14" key="1">
    <citation type="submission" date="2018-10" db="EMBL/GenBank/DDBJ databases">
        <title>Genomic Encyclopedia of Archaeal and Bacterial Type Strains, Phase II (KMG-II): from individual species to whole genera.</title>
        <authorList>
            <person name="Goeker M."/>
        </authorList>
    </citation>
    <scope>NUCLEOTIDE SEQUENCE [LARGE SCALE GENOMIC DNA]</scope>
    <source>
        <strain evidence="13 14">DSM 25217</strain>
    </source>
</reference>
<dbReference type="Gene3D" id="1.10.443.10">
    <property type="entry name" value="Intergrase catalytic core"/>
    <property type="match status" value="1"/>
</dbReference>
<keyword evidence="2 9" id="KW-0963">Cytoplasm</keyword>
<accession>A0A3M0CLI1</accession>
<dbReference type="InterPro" id="IPR023009">
    <property type="entry name" value="Tyrosine_recombinase_XerC/XerD"/>
</dbReference>
<dbReference type="Pfam" id="PF02899">
    <property type="entry name" value="Phage_int_SAM_1"/>
    <property type="match status" value="1"/>
</dbReference>
<keyword evidence="8 9" id="KW-0131">Cell cycle</keyword>
<gene>
    <name evidence="9" type="primary">xerC</name>
    <name evidence="13" type="ORF">BXY39_1897</name>
</gene>
<dbReference type="HAMAP" id="MF_01808">
    <property type="entry name" value="Recomb_XerC_XerD"/>
    <property type="match status" value="1"/>
</dbReference>
<dbReference type="Gene3D" id="1.10.150.130">
    <property type="match status" value="1"/>
</dbReference>
<evidence type="ECO:0000313" key="14">
    <source>
        <dbReference type="Proteomes" id="UP000271227"/>
    </source>
</evidence>
<feature type="active site" description="O-(3'-phospho-DNA)-tyrosine intermediate" evidence="9">
    <location>
        <position position="337"/>
    </location>
</feature>
<keyword evidence="7 9" id="KW-0233">DNA recombination</keyword>
<dbReference type="PROSITE" id="PS51898">
    <property type="entry name" value="TYR_RECOMBINASE"/>
    <property type="match status" value="1"/>
</dbReference>
<sequence>MKTPPAHIVPDTPDPGPKQGPEHVHNAPSSEKSADLFLGAGLPALSPATCDLVTRWHRFLVSEKRASTHTVTAYGRDVGRFLSFLADYEGSEVTPEALVGADIRTFRAFLAHCRQKGTGRAQSAKGLSPRSAARLLSSLRAFYRFLDKAAGLENDAISAVQGPKLPHRVPRPLDEQGAGALLDTVGSMADVPWVADRNVAVVTLLYGCGLRIGEALGLKRRDVPSSDTMKVIGKRGKERIVPVLPAVREAIAAYLQSCPHALPQDGPLFVGVRGGPLGPRPVQKAVQQVRAALGLPQSATPHALRHSFATHLLARGGDLRTIQELLGHADLSSTQIYTDVNTAHLKSIYEKAFRRA</sequence>
<dbReference type="GO" id="GO:0009037">
    <property type="term" value="F:tyrosine-based site-specific recombinase activity"/>
    <property type="evidence" value="ECO:0007669"/>
    <property type="project" value="UniProtKB-UniRule"/>
</dbReference>
<dbReference type="InterPro" id="IPR013762">
    <property type="entry name" value="Integrase-like_cat_sf"/>
</dbReference>
<keyword evidence="4 9" id="KW-0159">Chromosome partition</keyword>
<evidence type="ECO:0000256" key="10">
    <source>
        <dbReference type="SAM" id="MobiDB-lite"/>
    </source>
</evidence>
<comment type="similarity">
    <text evidence="9">Belongs to the 'phage' integrase family. XerC subfamily.</text>
</comment>
<evidence type="ECO:0000256" key="1">
    <source>
        <dbReference type="ARBA" id="ARBA00004496"/>
    </source>
</evidence>
<protein>
    <recommendedName>
        <fullName evidence="9">Tyrosine recombinase XerC</fullName>
    </recommendedName>
</protein>
<comment type="caution">
    <text evidence="13">The sequence shown here is derived from an EMBL/GenBank/DDBJ whole genome shotgun (WGS) entry which is preliminary data.</text>
</comment>
<dbReference type="GO" id="GO:0005737">
    <property type="term" value="C:cytoplasm"/>
    <property type="evidence" value="ECO:0007669"/>
    <property type="project" value="UniProtKB-SubCell"/>
</dbReference>
<dbReference type="InterPro" id="IPR010998">
    <property type="entry name" value="Integrase_recombinase_N"/>
</dbReference>
<keyword evidence="6 9" id="KW-0238">DNA-binding</keyword>
<comment type="function">
    <text evidence="9">Site-specific tyrosine recombinase, which acts by catalyzing the cutting and rejoining of the recombining DNA molecules. The XerC-XerD complex is essential to convert dimers of the bacterial chromosome into monomers to permit their segregation at cell division. It also contributes to the segregational stability of plasmids.</text>
</comment>
<dbReference type="PANTHER" id="PTHR30349:SF90">
    <property type="entry name" value="TYROSINE RECOMBINASE XERD"/>
    <property type="match status" value="1"/>
</dbReference>
<dbReference type="Pfam" id="PF00589">
    <property type="entry name" value="Phage_integrase"/>
    <property type="match status" value="1"/>
</dbReference>
<feature type="active site" evidence="9">
    <location>
        <position position="328"/>
    </location>
</feature>
<keyword evidence="14" id="KW-1185">Reference proteome</keyword>
<feature type="region of interest" description="Disordered" evidence="10">
    <location>
        <begin position="1"/>
        <end position="32"/>
    </location>
</feature>
<evidence type="ECO:0000256" key="7">
    <source>
        <dbReference type="ARBA" id="ARBA00023172"/>
    </source>
</evidence>
<dbReference type="InterPro" id="IPR050090">
    <property type="entry name" value="Tyrosine_recombinase_XerCD"/>
</dbReference>
<dbReference type="InterPro" id="IPR004107">
    <property type="entry name" value="Integrase_SAM-like_N"/>
</dbReference>
<name>A0A3M0CLI1_9PROT</name>
<proteinExistence type="inferred from homology"/>
<feature type="active site" evidence="9">
    <location>
        <position position="234"/>
    </location>
</feature>
<dbReference type="SUPFAM" id="SSF47823">
    <property type="entry name" value="lambda integrase-like, N-terminal domain"/>
    <property type="match status" value="1"/>
</dbReference>
<dbReference type="EMBL" id="REFR01000011">
    <property type="protein sequence ID" value="RMB07806.1"/>
    <property type="molecule type" value="Genomic_DNA"/>
</dbReference>
<dbReference type="GO" id="GO:0003677">
    <property type="term" value="F:DNA binding"/>
    <property type="evidence" value="ECO:0007669"/>
    <property type="project" value="UniProtKB-UniRule"/>
</dbReference>
<dbReference type="InterPro" id="IPR044068">
    <property type="entry name" value="CB"/>
</dbReference>
<evidence type="ECO:0000256" key="2">
    <source>
        <dbReference type="ARBA" id="ARBA00022490"/>
    </source>
</evidence>
<feature type="domain" description="Core-binding (CB)" evidence="12">
    <location>
        <begin position="47"/>
        <end position="147"/>
    </location>
</feature>